<dbReference type="InterPro" id="IPR008490">
    <property type="entry name" value="Transposase_InsH_N"/>
</dbReference>
<evidence type="ECO:0000259" key="6">
    <source>
        <dbReference type="Pfam" id="PF05598"/>
    </source>
</evidence>
<evidence type="ECO:0000256" key="2">
    <source>
        <dbReference type="ARBA" id="ARBA00023125"/>
    </source>
</evidence>
<evidence type="ECO:0000256" key="3">
    <source>
        <dbReference type="ARBA" id="ARBA00023172"/>
    </source>
</evidence>
<evidence type="ECO:0000256" key="1">
    <source>
        <dbReference type="ARBA" id="ARBA00003544"/>
    </source>
</evidence>
<feature type="region of interest" description="Disordered" evidence="4">
    <location>
        <begin position="160"/>
        <end position="186"/>
    </location>
</feature>
<dbReference type="GO" id="GO:0006313">
    <property type="term" value="P:DNA transposition"/>
    <property type="evidence" value="ECO:0007669"/>
    <property type="project" value="InterPro"/>
</dbReference>
<feature type="domain" description="Transposase IS4-like" evidence="5">
    <location>
        <begin position="147"/>
        <end position="325"/>
    </location>
</feature>
<dbReference type="GO" id="GO:0003677">
    <property type="term" value="F:DNA binding"/>
    <property type="evidence" value="ECO:0007669"/>
    <property type="project" value="UniProtKB-KW"/>
</dbReference>
<sequence length="358" mass="41079">MGFKEYERNMSFLDLELSKTLGSSRTQKFLREIHDYVRWEPIDRILMDVYPVGKAAVGNSVYPPVMLLKALLLQKWFGIRSDPELENQINDRLSFKMFIGLPFGDPSPDHSVISRFRDRVGAKAMERIHAELLAQLQVKGYSIDAGLAVDARLVRSASSPLSKEKIEQKRQEKERKEREGSGKPVKFSRDLESDWTVKNGDPVYGMKEHASIDVGSGLVLSTVLSRASEHDTNYFQFVVIKSMHTRKMLPVVYADKGYHGQPNREFLHINEMKDGIMRKDERNAKLTELEIERNKMISKVRYKIEQYFGVTALHQGATRARFTTLAKEGWDRICQVMAFNMKRSYLAGMRKAAHGMAI</sequence>
<dbReference type="Pfam" id="PF05598">
    <property type="entry name" value="DUF772"/>
    <property type="match status" value="1"/>
</dbReference>
<keyword evidence="3" id="KW-0233">DNA recombination</keyword>
<comment type="function">
    <text evidence="1">Involved in the transposition of the insertion sequence IS5.</text>
</comment>
<accession>A0A485M395</accession>
<organism evidence="7">
    <name type="scientific">anaerobic digester metagenome</name>
    <dbReference type="NCBI Taxonomy" id="1263854"/>
    <lineage>
        <taxon>unclassified sequences</taxon>
        <taxon>metagenomes</taxon>
        <taxon>ecological metagenomes</taxon>
    </lineage>
</organism>
<reference evidence="7" key="1">
    <citation type="submission" date="2019-03" db="EMBL/GenBank/DDBJ databases">
        <authorList>
            <person name="Hao L."/>
        </authorList>
    </citation>
    <scope>NUCLEOTIDE SEQUENCE</scope>
</reference>
<dbReference type="AlphaFoldDB" id="A0A485M395"/>
<evidence type="ECO:0000256" key="4">
    <source>
        <dbReference type="SAM" id="MobiDB-lite"/>
    </source>
</evidence>
<feature type="compositionally biased region" description="Basic and acidic residues" evidence="4">
    <location>
        <begin position="162"/>
        <end position="186"/>
    </location>
</feature>
<dbReference type="NCBIfam" id="NF033581">
    <property type="entry name" value="transpos_IS5_4"/>
    <property type="match status" value="1"/>
</dbReference>
<evidence type="ECO:0000259" key="5">
    <source>
        <dbReference type="Pfam" id="PF01609"/>
    </source>
</evidence>
<dbReference type="EMBL" id="CAADRM010000110">
    <property type="protein sequence ID" value="VFU15934.1"/>
    <property type="molecule type" value="Genomic_DNA"/>
</dbReference>
<dbReference type="GO" id="GO:0004803">
    <property type="term" value="F:transposase activity"/>
    <property type="evidence" value="ECO:0007669"/>
    <property type="project" value="InterPro"/>
</dbReference>
<evidence type="ECO:0000313" key="7">
    <source>
        <dbReference type="EMBL" id="VFU15934.1"/>
    </source>
</evidence>
<dbReference type="PANTHER" id="PTHR35604">
    <property type="entry name" value="TRANSPOSASE INSH FOR INSERTION SEQUENCE ELEMENT IS5A-RELATED"/>
    <property type="match status" value="1"/>
</dbReference>
<dbReference type="Pfam" id="PF01609">
    <property type="entry name" value="DDE_Tnp_1"/>
    <property type="match status" value="1"/>
</dbReference>
<protein>
    <submittedName>
        <fullName evidence="7">Transposase</fullName>
    </submittedName>
</protein>
<dbReference type="PANTHER" id="PTHR35604:SF2">
    <property type="entry name" value="TRANSPOSASE INSH FOR INSERTION SEQUENCE ELEMENT IS5A-RELATED"/>
    <property type="match status" value="1"/>
</dbReference>
<dbReference type="InterPro" id="IPR002559">
    <property type="entry name" value="Transposase_11"/>
</dbReference>
<feature type="domain" description="Transposase InsH N-terminal" evidence="6">
    <location>
        <begin position="27"/>
        <end position="119"/>
    </location>
</feature>
<dbReference type="InterPro" id="IPR047959">
    <property type="entry name" value="Transpos_IS5"/>
</dbReference>
<gene>
    <name evidence="7" type="ORF">SCFA_460001</name>
</gene>
<proteinExistence type="predicted"/>
<name>A0A485M395_9ZZZZ</name>
<keyword evidence="2" id="KW-0238">DNA-binding</keyword>